<dbReference type="EMBL" id="LGHJ01000007">
    <property type="protein sequence ID" value="KPL78071.1"/>
    <property type="molecule type" value="Genomic_DNA"/>
</dbReference>
<evidence type="ECO:0000256" key="3">
    <source>
        <dbReference type="ARBA" id="ARBA00022723"/>
    </source>
</evidence>
<dbReference type="Pfam" id="PF00293">
    <property type="entry name" value="NUDIX"/>
    <property type="match status" value="1"/>
</dbReference>
<evidence type="ECO:0000256" key="5">
    <source>
        <dbReference type="ARBA" id="ARBA00022842"/>
    </source>
</evidence>
<keyword evidence="4" id="KW-0378">Hydrolase</keyword>
<keyword evidence="6" id="KW-0464">Manganese</keyword>
<feature type="domain" description="Nudix hydrolase" evidence="7">
    <location>
        <begin position="20"/>
        <end position="154"/>
    </location>
</feature>
<dbReference type="InterPro" id="IPR000086">
    <property type="entry name" value="NUDIX_hydrolase_dom"/>
</dbReference>
<keyword evidence="5" id="KW-0460">Magnesium</keyword>
<dbReference type="STRING" id="360411.AC812_02295"/>
<protein>
    <recommendedName>
        <fullName evidence="7">Nudix hydrolase domain-containing protein</fullName>
    </recommendedName>
</protein>
<sequence length="189" mass="21492">MKSRLNSRINYPVRSFPVKGKYAAVLMPLIHEKSQWSILFTRRSDSVNDHKGQVSFPGGAIEPTDDSPLTAALREAEEEIGLKPDYVQVLGQLLPHESVTGYTIFPVVAQIQWPVPLKINPSEVSRVFTIPLDWLIKKENFVIRDWLSPFGLRRGVVFYRPYDGEQLWGISARILLDFLEKLGLVSTND</sequence>
<dbReference type="InterPro" id="IPR015797">
    <property type="entry name" value="NUDIX_hydrolase-like_dom_sf"/>
</dbReference>
<organism evidence="8 9">
    <name type="scientific">Bellilinea caldifistulae</name>
    <dbReference type="NCBI Taxonomy" id="360411"/>
    <lineage>
        <taxon>Bacteria</taxon>
        <taxon>Bacillati</taxon>
        <taxon>Chloroflexota</taxon>
        <taxon>Anaerolineae</taxon>
        <taxon>Anaerolineales</taxon>
        <taxon>Anaerolineaceae</taxon>
        <taxon>Bellilinea</taxon>
    </lineage>
</organism>
<evidence type="ECO:0000256" key="4">
    <source>
        <dbReference type="ARBA" id="ARBA00022801"/>
    </source>
</evidence>
<dbReference type="Proteomes" id="UP000050514">
    <property type="component" value="Unassembled WGS sequence"/>
</dbReference>
<dbReference type="GO" id="GO:0046872">
    <property type="term" value="F:metal ion binding"/>
    <property type="evidence" value="ECO:0007669"/>
    <property type="project" value="UniProtKB-KW"/>
</dbReference>
<reference evidence="8 9" key="1">
    <citation type="submission" date="2015-07" db="EMBL/GenBank/DDBJ databases">
        <title>Draft genome of Bellilinea caldifistulae DSM 17877.</title>
        <authorList>
            <person name="Hemp J."/>
            <person name="Ward L.M."/>
            <person name="Pace L.A."/>
            <person name="Fischer W.W."/>
        </authorList>
    </citation>
    <scope>NUCLEOTIDE SEQUENCE [LARGE SCALE GENOMIC DNA]</scope>
    <source>
        <strain evidence="8 9">GOMI-1</strain>
    </source>
</reference>
<evidence type="ECO:0000256" key="2">
    <source>
        <dbReference type="ARBA" id="ARBA00001946"/>
    </source>
</evidence>
<name>A0A0P6XS99_9CHLR</name>
<accession>A0A0P6XS99</accession>
<dbReference type="PANTHER" id="PTHR12992">
    <property type="entry name" value="NUDIX HYDROLASE"/>
    <property type="match status" value="1"/>
</dbReference>
<evidence type="ECO:0000256" key="6">
    <source>
        <dbReference type="ARBA" id="ARBA00023211"/>
    </source>
</evidence>
<keyword evidence="9" id="KW-1185">Reference proteome</keyword>
<dbReference type="GO" id="GO:0010945">
    <property type="term" value="F:coenzyme A diphosphatase activity"/>
    <property type="evidence" value="ECO:0007669"/>
    <property type="project" value="InterPro"/>
</dbReference>
<dbReference type="PROSITE" id="PS51462">
    <property type="entry name" value="NUDIX"/>
    <property type="match status" value="1"/>
</dbReference>
<dbReference type="PANTHER" id="PTHR12992:SF11">
    <property type="entry name" value="MITOCHONDRIAL COENZYME A DIPHOSPHATASE NUDT8"/>
    <property type="match status" value="1"/>
</dbReference>
<evidence type="ECO:0000313" key="9">
    <source>
        <dbReference type="Proteomes" id="UP000050514"/>
    </source>
</evidence>
<keyword evidence="3" id="KW-0479">Metal-binding</keyword>
<comment type="cofactor">
    <cofactor evidence="1">
        <name>Mn(2+)</name>
        <dbReference type="ChEBI" id="CHEBI:29035"/>
    </cofactor>
</comment>
<comment type="caution">
    <text evidence="8">The sequence shown here is derived from an EMBL/GenBank/DDBJ whole genome shotgun (WGS) entry which is preliminary data.</text>
</comment>
<evidence type="ECO:0000313" key="8">
    <source>
        <dbReference type="EMBL" id="KPL78071.1"/>
    </source>
</evidence>
<dbReference type="InterPro" id="IPR045121">
    <property type="entry name" value="CoAse"/>
</dbReference>
<dbReference type="CDD" id="cd03426">
    <property type="entry name" value="NUDIX_CoAse_Nudt7"/>
    <property type="match status" value="1"/>
</dbReference>
<dbReference type="PATRIC" id="fig|360411.5.peg.1018"/>
<dbReference type="Gene3D" id="3.90.79.10">
    <property type="entry name" value="Nucleoside Triphosphate Pyrophosphohydrolase"/>
    <property type="match status" value="1"/>
</dbReference>
<evidence type="ECO:0000259" key="7">
    <source>
        <dbReference type="PROSITE" id="PS51462"/>
    </source>
</evidence>
<dbReference type="AlphaFoldDB" id="A0A0P6XS99"/>
<dbReference type="NCBIfam" id="NF007980">
    <property type="entry name" value="PRK10707.1"/>
    <property type="match status" value="1"/>
</dbReference>
<comment type="cofactor">
    <cofactor evidence="2">
        <name>Mg(2+)</name>
        <dbReference type="ChEBI" id="CHEBI:18420"/>
    </cofactor>
</comment>
<proteinExistence type="predicted"/>
<gene>
    <name evidence="8" type="ORF">AC812_02295</name>
</gene>
<evidence type="ECO:0000256" key="1">
    <source>
        <dbReference type="ARBA" id="ARBA00001936"/>
    </source>
</evidence>
<dbReference type="SUPFAM" id="SSF55811">
    <property type="entry name" value="Nudix"/>
    <property type="match status" value="1"/>
</dbReference>